<feature type="compositionally biased region" description="Basic and acidic residues" evidence="4">
    <location>
        <begin position="828"/>
        <end position="837"/>
    </location>
</feature>
<feature type="signal peptide" evidence="5">
    <location>
        <begin position="1"/>
        <end position="19"/>
    </location>
</feature>
<evidence type="ECO:0000256" key="4">
    <source>
        <dbReference type="SAM" id="MobiDB-lite"/>
    </source>
</evidence>
<feature type="region of interest" description="Disordered" evidence="4">
    <location>
        <begin position="817"/>
        <end position="891"/>
    </location>
</feature>
<dbReference type="InterPro" id="IPR008969">
    <property type="entry name" value="CarboxyPept-like_regulatory"/>
</dbReference>
<dbReference type="Gene3D" id="2.60.40.1120">
    <property type="entry name" value="Carboxypeptidase-like, regulatory domain"/>
    <property type="match status" value="1"/>
</dbReference>
<keyword evidence="3" id="KW-0998">Cell outer membrane</keyword>
<organism evidence="8 9">
    <name type="scientific">Rhodocytophaga aerolata</name>
    <dbReference type="NCBI Taxonomy" id="455078"/>
    <lineage>
        <taxon>Bacteria</taxon>
        <taxon>Pseudomonadati</taxon>
        <taxon>Bacteroidota</taxon>
        <taxon>Cytophagia</taxon>
        <taxon>Cytophagales</taxon>
        <taxon>Rhodocytophagaceae</taxon>
        <taxon>Rhodocytophaga</taxon>
    </lineage>
</organism>
<dbReference type="Pfam" id="PF13715">
    <property type="entry name" value="CarbopepD_reg_2"/>
    <property type="match status" value="1"/>
</dbReference>
<evidence type="ECO:0000256" key="5">
    <source>
        <dbReference type="SAM" id="SignalP"/>
    </source>
</evidence>
<evidence type="ECO:0000313" key="9">
    <source>
        <dbReference type="Proteomes" id="UP001168528"/>
    </source>
</evidence>
<evidence type="ECO:0000259" key="7">
    <source>
        <dbReference type="Pfam" id="PF14905"/>
    </source>
</evidence>
<dbReference type="PANTHER" id="PTHR40980:SF4">
    <property type="entry name" value="TONB-DEPENDENT RECEPTOR-LIKE BETA-BARREL DOMAIN-CONTAINING PROTEIN"/>
    <property type="match status" value="1"/>
</dbReference>
<dbReference type="Gene3D" id="2.170.130.10">
    <property type="entry name" value="TonB-dependent receptor, plug domain"/>
    <property type="match status" value="1"/>
</dbReference>
<protein>
    <submittedName>
        <fullName evidence="8">TonB-dependent receptor</fullName>
    </submittedName>
</protein>
<comment type="subcellular location">
    <subcellularLocation>
        <location evidence="1">Cell outer membrane</location>
    </subcellularLocation>
</comment>
<feature type="compositionally biased region" description="Gly residues" evidence="4">
    <location>
        <begin position="838"/>
        <end position="851"/>
    </location>
</feature>
<proteinExistence type="predicted"/>
<dbReference type="Pfam" id="PF14905">
    <property type="entry name" value="OMP_b-brl_3"/>
    <property type="match status" value="1"/>
</dbReference>
<evidence type="ECO:0000256" key="3">
    <source>
        <dbReference type="ARBA" id="ARBA00023237"/>
    </source>
</evidence>
<keyword evidence="5" id="KW-0732">Signal</keyword>
<dbReference type="SUPFAM" id="SSF49464">
    <property type="entry name" value="Carboxypeptidase regulatory domain-like"/>
    <property type="match status" value="1"/>
</dbReference>
<dbReference type="Pfam" id="PF07715">
    <property type="entry name" value="Plug"/>
    <property type="match status" value="1"/>
</dbReference>
<keyword evidence="8" id="KW-0675">Receptor</keyword>
<dbReference type="InterPro" id="IPR041700">
    <property type="entry name" value="OMP_b-brl_3"/>
</dbReference>
<evidence type="ECO:0000256" key="2">
    <source>
        <dbReference type="ARBA" id="ARBA00023136"/>
    </source>
</evidence>
<feature type="domain" description="Outer membrane protein beta-barrel" evidence="7">
    <location>
        <begin position="392"/>
        <end position="810"/>
    </location>
</feature>
<dbReference type="InterPro" id="IPR012910">
    <property type="entry name" value="Plug_dom"/>
</dbReference>
<dbReference type="EMBL" id="JAUKPO010000004">
    <property type="protein sequence ID" value="MDO1446596.1"/>
    <property type="molecule type" value="Genomic_DNA"/>
</dbReference>
<evidence type="ECO:0000256" key="1">
    <source>
        <dbReference type="ARBA" id="ARBA00004442"/>
    </source>
</evidence>
<gene>
    <name evidence="8" type="ORF">Q0590_10065</name>
</gene>
<dbReference type="SUPFAM" id="SSF56935">
    <property type="entry name" value="Porins"/>
    <property type="match status" value="1"/>
</dbReference>
<feature type="domain" description="TonB-dependent receptor plug" evidence="6">
    <location>
        <begin position="147"/>
        <end position="236"/>
    </location>
</feature>
<evidence type="ECO:0000313" key="8">
    <source>
        <dbReference type="EMBL" id="MDO1446596.1"/>
    </source>
</evidence>
<dbReference type="Proteomes" id="UP001168528">
    <property type="component" value="Unassembled WGS sequence"/>
</dbReference>
<feature type="chain" id="PRO_5047217638" evidence="5">
    <location>
        <begin position="20"/>
        <end position="891"/>
    </location>
</feature>
<evidence type="ECO:0000259" key="6">
    <source>
        <dbReference type="Pfam" id="PF07715"/>
    </source>
</evidence>
<sequence>MKKILLLLLLVYSYGFTLAQNPSGGAIPGAETPKGNAKIAGTVLDASNQEPVPFVNVVLTDPATGKTLDGTVGDENGKFTLNKVAAGDYKILVTFIGYQTKTIDKVNVGKRGDINLGTIKISPTVQELQEVTIEGQRSLVEEKVDRTVYNAEIDATNKGGDATDVLRKVPMLSVDLDGNVSLRGNQNIRVLINNRPSTIAASSVADALKQIPSDMIKSVEVITSPSSRYDAEGSSGIINIITKKNTLEGFNLNVNGSAGYRGSNLGLNGSMRKGKMGFSLGGFGRVGYNVNGRFENTQTTLNNQRESILSIQSADTRNQFGFGRYQFGWDYDIDKNNFINASVQYGFRNRKTFQDNLISQTYIDNVLDKTTLQDVDVSDLSGNLDVNLGYTHTFNKPQKELSLLGQYSRNKQTNDFIRSIFDENDFSVLDRRVKNLNESYNQETTLQLDYQTPIGKTQILEFGGKEIMRQVTSDFQFFNAFGSDGVYIPDTDRRLGNVFNYNQSVTAGYLAYTLNTKQGYSLKAGGRYEYTIIDANFQDEQDVEIPAYGTFVPSLNLSKKLKNGNILKAAYNRRIQRPSLQFLNPNIQSSNPLFVTIGNPVLNPEFTNNYELAYNTYIKKTSLSFTGFWRNTTGSIQAIRNPVTSINEVGDTINSIYTTYENIGTENAYGVSLFSNVNISDKFSLNGGTDVYYAVLNNNVDDPIYNASNEGWVYNIRGFANYKLGKGWGLQAFGFYRGRQVQLQGKQSGFGIYSLNIQKEFNNKKGTIGIGAENFLTKAIYMRNELSSPLLTQTNVNEMRNMNFKINFSYRIGKMTMDAQPRRRKKSISNDDIKEGGDSGTEGGGTQGGGAAPQNASPAGQRPAQGQPNKTQPTAAPNQQTPANTNTRPNN</sequence>
<accession>A0ABT8R3B0</accession>
<dbReference type="InterPro" id="IPR036942">
    <property type="entry name" value="Beta-barrel_TonB_sf"/>
</dbReference>
<comment type="caution">
    <text evidence="8">The sequence shown here is derived from an EMBL/GenBank/DDBJ whole genome shotgun (WGS) entry which is preliminary data.</text>
</comment>
<dbReference type="PANTHER" id="PTHR40980">
    <property type="entry name" value="PLUG DOMAIN-CONTAINING PROTEIN"/>
    <property type="match status" value="1"/>
</dbReference>
<name>A0ABT8R3B0_9BACT</name>
<dbReference type="RefSeq" id="WP_302037397.1">
    <property type="nucleotide sequence ID" value="NZ_JAUKPO010000004.1"/>
</dbReference>
<feature type="compositionally biased region" description="Polar residues" evidence="4">
    <location>
        <begin position="854"/>
        <end position="891"/>
    </location>
</feature>
<keyword evidence="9" id="KW-1185">Reference proteome</keyword>
<dbReference type="Gene3D" id="2.40.170.20">
    <property type="entry name" value="TonB-dependent receptor, beta-barrel domain"/>
    <property type="match status" value="1"/>
</dbReference>
<reference evidence="8" key="1">
    <citation type="submission" date="2023-07" db="EMBL/GenBank/DDBJ databases">
        <title>The genome sequence of Rhodocytophaga aerolata KACC 12507.</title>
        <authorList>
            <person name="Zhang X."/>
        </authorList>
    </citation>
    <scope>NUCLEOTIDE SEQUENCE</scope>
    <source>
        <strain evidence="8">KACC 12507</strain>
    </source>
</reference>
<dbReference type="InterPro" id="IPR037066">
    <property type="entry name" value="Plug_dom_sf"/>
</dbReference>
<keyword evidence="2" id="KW-0472">Membrane</keyword>